<gene>
    <name evidence="1" type="ORF">DVH24_031277</name>
</gene>
<sequence length="152" mass="17491">MLVTNLRIEELFRPGSLKSLNELISRLRTLGSRVDLLVFMILQALPNKYSQLKVSYNTQDKSWDVDELIAQCVQEETRQRQEKGKDTKTVNFVQGGKGRKFNNAGKSSTLNLLIRLVLLLKYLKLLKDLTILNQRLKMLLNLNVFSAKLEVI</sequence>
<name>A0A498HF51_MALDO</name>
<dbReference type="EMBL" id="RDQH01000343">
    <property type="protein sequence ID" value="RXH68944.1"/>
    <property type="molecule type" value="Genomic_DNA"/>
</dbReference>
<proteinExistence type="predicted"/>
<evidence type="ECO:0000313" key="1">
    <source>
        <dbReference type="EMBL" id="RXH68944.1"/>
    </source>
</evidence>
<dbReference type="AlphaFoldDB" id="A0A498HF51"/>
<dbReference type="Proteomes" id="UP000290289">
    <property type="component" value="Chromosome 17"/>
</dbReference>
<accession>A0A498HF51</accession>
<comment type="caution">
    <text evidence="1">The sequence shown here is derived from an EMBL/GenBank/DDBJ whole genome shotgun (WGS) entry which is preliminary data.</text>
</comment>
<dbReference type="Pfam" id="PF14223">
    <property type="entry name" value="Retrotran_gag_2"/>
    <property type="match status" value="1"/>
</dbReference>
<protein>
    <submittedName>
        <fullName evidence="1">Uncharacterized protein</fullName>
    </submittedName>
</protein>
<reference evidence="1 2" key="1">
    <citation type="submission" date="2018-10" db="EMBL/GenBank/DDBJ databases">
        <title>A high-quality apple genome assembly.</title>
        <authorList>
            <person name="Hu J."/>
        </authorList>
    </citation>
    <scope>NUCLEOTIDE SEQUENCE [LARGE SCALE GENOMIC DNA]</scope>
    <source>
        <strain evidence="2">cv. HFTH1</strain>
        <tissue evidence="1">Young leaf</tissue>
    </source>
</reference>
<keyword evidence="2" id="KW-1185">Reference proteome</keyword>
<organism evidence="1 2">
    <name type="scientific">Malus domestica</name>
    <name type="common">Apple</name>
    <name type="synonym">Pyrus malus</name>
    <dbReference type="NCBI Taxonomy" id="3750"/>
    <lineage>
        <taxon>Eukaryota</taxon>
        <taxon>Viridiplantae</taxon>
        <taxon>Streptophyta</taxon>
        <taxon>Embryophyta</taxon>
        <taxon>Tracheophyta</taxon>
        <taxon>Spermatophyta</taxon>
        <taxon>Magnoliopsida</taxon>
        <taxon>eudicotyledons</taxon>
        <taxon>Gunneridae</taxon>
        <taxon>Pentapetalae</taxon>
        <taxon>rosids</taxon>
        <taxon>fabids</taxon>
        <taxon>Rosales</taxon>
        <taxon>Rosaceae</taxon>
        <taxon>Amygdaloideae</taxon>
        <taxon>Maleae</taxon>
        <taxon>Malus</taxon>
    </lineage>
</organism>
<evidence type="ECO:0000313" key="2">
    <source>
        <dbReference type="Proteomes" id="UP000290289"/>
    </source>
</evidence>